<dbReference type="Proteomes" id="UP000007110">
    <property type="component" value="Unassembled WGS sequence"/>
</dbReference>
<keyword evidence="2" id="KW-0472">Membrane</keyword>
<feature type="compositionally biased region" description="Acidic residues" evidence="1">
    <location>
        <begin position="210"/>
        <end position="224"/>
    </location>
</feature>
<feature type="compositionally biased region" description="Basic and acidic residues" evidence="1">
    <location>
        <begin position="156"/>
        <end position="167"/>
    </location>
</feature>
<dbReference type="RefSeq" id="XP_030846411.1">
    <property type="nucleotide sequence ID" value="XM_030990551.1"/>
</dbReference>
<reference evidence="3" key="2">
    <citation type="submission" date="2021-01" db="UniProtKB">
        <authorList>
            <consortium name="EnsemblMetazoa"/>
        </authorList>
    </citation>
    <scope>IDENTIFICATION</scope>
</reference>
<evidence type="ECO:0000256" key="2">
    <source>
        <dbReference type="SAM" id="Phobius"/>
    </source>
</evidence>
<name>A0A7M7P5D4_STRPU</name>
<evidence type="ECO:0000313" key="3">
    <source>
        <dbReference type="EnsemblMetazoa" id="XP_030846411"/>
    </source>
</evidence>
<protein>
    <submittedName>
        <fullName evidence="3">Uncharacterized protein</fullName>
    </submittedName>
</protein>
<organism evidence="3 4">
    <name type="scientific">Strongylocentrotus purpuratus</name>
    <name type="common">Purple sea urchin</name>
    <dbReference type="NCBI Taxonomy" id="7668"/>
    <lineage>
        <taxon>Eukaryota</taxon>
        <taxon>Metazoa</taxon>
        <taxon>Echinodermata</taxon>
        <taxon>Eleutherozoa</taxon>
        <taxon>Echinozoa</taxon>
        <taxon>Echinoidea</taxon>
        <taxon>Euechinoidea</taxon>
        <taxon>Echinacea</taxon>
        <taxon>Camarodonta</taxon>
        <taxon>Echinidea</taxon>
        <taxon>Strongylocentrotidae</taxon>
        <taxon>Strongylocentrotus</taxon>
    </lineage>
</organism>
<dbReference type="KEGG" id="spu:105446440"/>
<feature type="compositionally biased region" description="Basic and acidic residues" evidence="1">
    <location>
        <begin position="183"/>
        <end position="200"/>
    </location>
</feature>
<feature type="transmembrane region" description="Helical" evidence="2">
    <location>
        <begin position="112"/>
        <end position="137"/>
    </location>
</feature>
<dbReference type="InParanoid" id="A0A7M7P5D4"/>
<dbReference type="EnsemblMetazoa" id="XM_030990551">
    <property type="protein sequence ID" value="XP_030846411"/>
    <property type="gene ID" value="LOC105446440"/>
</dbReference>
<evidence type="ECO:0000313" key="4">
    <source>
        <dbReference type="Proteomes" id="UP000007110"/>
    </source>
</evidence>
<keyword evidence="2" id="KW-1133">Transmembrane helix</keyword>
<dbReference type="EnsemblMetazoa" id="XM_030990550">
    <property type="protein sequence ID" value="XP_030846410"/>
    <property type="gene ID" value="LOC105446440"/>
</dbReference>
<dbReference type="GeneID" id="105446440"/>
<proteinExistence type="predicted"/>
<keyword evidence="4" id="KW-1185">Reference proteome</keyword>
<dbReference type="AlphaFoldDB" id="A0A7M7P5D4"/>
<accession>A0A7M7P5D4</accession>
<reference evidence="4" key="1">
    <citation type="submission" date="2015-02" db="EMBL/GenBank/DDBJ databases">
        <title>Genome sequencing for Strongylocentrotus purpuratus.</title>
        <authorList>
            <person name="Murali S."/>
            <person name="Liu Y."/>
            <person name="Vee V."/>
            <person name="English A."/>
            <person name="Wang M."/>
            <person name="Skinner E."/>
            <person name="Han Y."/>
            <person name="Muzny D.M."/>
            <person name="Worley K.C."/>
            <person name="Gibbs R.A."/>
        </authorList>
    </citation>
    <scope>NUCLEOTIDE SEQUENCE</scope>
</reference>
<evidence type="ECO:0000256" key="1">
    <source>
        <dbReference type="SAM" id="MobiDB-lite"/>
    </source>
</evidence>
<dbReference type="OrthoDB" id="10184058at2759"/>
<feature type="region of interest" description="Disordered" evidence="1">
    <location>
        <begin position="156"/>
        <end position="232"/>
    </location>
</feature>
<keyword evidence="2" id="KW-0812">Transmembrane</keyword>
<sequence>MGDADIESDDDEIDDRIRVHRFTHRASCKAKVNRGKGGKTKKAKGPADVCNETRSVIGQKMDTMVEMNDDVIKQTDEDSSVYLSSGSLASNVTSDDGASSEIDDVFVEENDFLFMVSLSWITHVNISVAFALLWAFVDIDRKMENVMDVFGHDDDGKAVVNRKETGDHTPSGHQEDGDVMDVFGHDDDGKAVVDRKETGDHTPSGHPTDDEYPPDFETDSETDIDQPSTSYKRDKHATYDFIVRKRFMDVSSDEYIW</sequence>
<dbReference type="RefSeq" id="XP_030846410.1">
    <property type="nucleotide sequence ID" value="XM_030990550.1"/>
</dbReference>